<evidence type="ECO:0000256" key="3">
    <source>
        <dbReference type="ARBA" id="ARBA00022989"/>
    </source>
</evidence>
<evidence type="ECO:0000256" key="2">
    <source>
        <dbReference type="ARBA" id="ARBA00022692"/>
    </source>
</evidence>
<dbReference type="SUPFAM" id="SSF81321">
    <property type="entry name" value="Family A G protein-coupled receptor-like"/>
    <property type="match status" value="1"/>
</dbReference>
<dbReference type="Proteomes" id="UP000030651">
    <property type="component" value="Unassembled WGS sequence"/>
</dbReference>
<feature type="transmembrane region" description="Helical" evidence="6">
    <location>
        <begin position="239"/>
        <end position="261"/>
    </location>
</feature>
<dbReference type="CDD" id="cd00637">
    <property type="entry name" value="7tm_classA_rhodopsin-like"/>
    <property type="match status" value="1"/>
</dbReference>
<dbReference type="OrthoDB" id="100006at2759"/>
<proteinExistence type="predicted"/>
<keyword evidence="2 6" id="KW-0812">Transmembrane</keyword>
<dbReference type="eggNOG" id="ENOG502RYZC">
    <property type="taxonomic scope" value="Eukaryota"/>
</dbReference>
<keyword evidence="4 6" id="KW-0472">Membrane</keyword>
<dbReference type="KEGG" id="pfy:PFICI_02107"/>
<accession>W3XQL2</accession>
<sequence length="481" mass="53310">MASLLATSSDTLSPLPSSHRDGLIAVTVFGFLSFIATTTLFIYLTFKLIRWHLQKPAARIQTERPQVQTTDLSLGLSQSHFAQSKADTDAAAQPDVTVISTERHVPHLNQFLLLVYNLLFAEMHQSTAFLLNVSWTTSNGVWVGTPACWAQGWFISTGDLAASVFITAIAVHTYLTVVKGYQPPQRLLLATIAFLWFFVYALGILGVLITNNGRDAGGLYVRAVAWCWMNVKYEKLRLWLHYFWIFLSLGLTSGIYILIFLSLRRDSTHRSSDNREQGRRQPNNSTGRAAGSHPGFLVYPIIYALCTAPLALFRVATMSGRDVSVGMFCFAAAMIASNGWLDVLLFSWTRSSIIFAPSPDAMDTGLDTFAFMRTPHTRRFGNMVWVQGGSRGESNDRGGGWWRIGGERTHQRAKSKSNRWPGGLGSVSQESLRGAANNEIQMDTVTSVVVEIDIANKEQAQSAHSSEKGFETSSTKYRLDS</sequence>
<evidence type="ECO:0000256" key="4">
    <source>
        <dbReference type="ARBA" id="ARBA00023136"/>
    </source>
</evidence>
<feature type="transmembrane region" description="Helical" evidence="6">
    <location>
        <begin position="323"/>
        <end position="346"/>
    </location>
</feature>
<dbReference type="Gene3D" id="1.20.1070.10">
    <property type="entry name" value="Rhodopsin 7-helix transmembrane proteins"/>
    <property type="match status" value="1"/>
</dbReference>
<evidence type="ECO:0000256" key="1">
    <source>
        <dbReference type="ARBA" id="ARBA00004141"/>
    </source>
</evidence>
<feature type="compositionally biased region" description="Basic and acidic residues" evidence="5">
    <location>
        <begin position="269"/>
        <end position="279"/>
    </location>
</feature>
<evidence type="ECO:0000313" key="7">
    <source>
        <dbReference type="EMBL" id="ETS88279.1"/>
    </source>
</evidence>
<dbReference type="HOGENOM" id="CLU_027149_3_0_1"/>
<dbReference type="GeneID" id="19267120"/>
<evidence type="ECO:0000256" key="5">
    <source>
        <dbReference type="SAM" id="MobiDB-lite"/>
    </source>
</evidence>
<dbReference type="InParanoid" id="W3XQL2"/>
<feature type="transmembrane region" description="Helical" evidence="6">
    <location>
        <begin position="22"/>
        <end position="46"/>
    </location>
</feature>
<feature type="transmembrane region" description="Helical" evidence="6">
    <location>
        <begin position="296"/>
        <end position="317"/>
    </location>
</feature>
<feature type="transmembrane region" description="Helical" evidence="6">
    <location>
        <begin position="111"/>
        <end position="133"/>
    </location>
</feature>
<feature type="compositionally biased region" description="Polar residues" evidence="5">
    <location>
        <begin position="471"/>
        <end position="481"/>
    </location>
</feature>
<feature type="region of interest" description="Disordered" evidence="5">
    <location>
        <begin position="269"/>
        <end position="289"/>
    </location>
</feature>
<keyword evidence="3 6" id="KW-1133">Transmembrane helix</keyword>
<dbReference type="Pfam" id="PF00001">
    <property type="entry name" value="7tm_1"/>
    <property type="match status" value="1"/>
</dbReference>
<protein>
    <submittedName>
        <fullName evidence="7">Uncharacterized protein</fullName>
    </submittedName>
</protein>
<dbReference type="GO" id="GO:0005886">
    <property type="term" value="C:plasma membrane"/>
    <property type="evidence" value="ECO:0007669"/>
    <property type="project" value="TreeGrafter"/>
</dbReference>
<feature type="transmembrane region" description="Helical" evidence="6">
    <location>
        <begin position="153"/>
        <end position="175"/>
    </location>
</feature>
<dbReference type="OMA" id="AAWCWIN"/>
<dbReference type="PANTHER" id="PTHR23112">
    <property type="entry name" value="G PROTEIN-COUPLED RECEPTOR 157-RELATED"/>
    <property type="match status" value="1"/>
</dbReference>
<dbReference type="GO" id="GO:0004930">
    <property type="term" value="F:G protein-coupled receptor activity"/>
    <property type="evidence" value="ECO:0007669"/>
    <property type="project" value="InterPro"/>
</dbReference>
<dbReference type="RefSeq" id="XP_007828879.1">
    <property type="nucleotide sequence ID" value="XM_007830688.1"/>
</dbReference>
<feature type="transmembrane region" description="Helical" evidence="6">
    <location>
        <begin position="187"/>
        <end position="209"/>
    </location>
</feature>
<name>W3XQL2_PESFW</name>
<dbReference type="PANTHER" id="PTHR23112:SF37">
    <property type="entry name" value="G PROTEIN-COUPLED RECEPTOR GPR1"/>
    <property type="match status" value="1"/>
</dbReference>
<feature type="region of interest" description="Disordered" evidence="5">
    <location>
        <begin position="458"/>
        <end position="481"/>
    </location>
</feature>
<organism evidence="7 8">
    <name type="scientific">Pestalotiopsis fici (strain W106-1 / CGMCC3.15140)</name>
    <dbReference type="NCBI Taxonomy" id="1229662"/>
    <lineage>
        <taxon>Eukaryota</taxon>
        <taxon>Fungi</taxon>
        <taxon>Dikarya</taxon>
        <taxon>Ascomycota</taxon>
        <taxon>Pezizomycotina</taxon>
        <taxon>Sordariomycetes</taxon>
        <taxon>Xylariomycetidae</taxon>
        <taxon>Amphisphaeriales</taxon>
        <taxon>Sporocadaceae</taxon>
        <taxon>Pestalotiopsis</taxon>
    </lineage>
</organism>
<dbReference type="InterPro" id="IPR000276">
    <property type="entry name" value="GPCR_Rhodpsn"/>
</dbReference>
<gene>
    <name evidence="7" type="ORF">PFICI_02107</name>
</gene>
<keyword evidence="8" id="KW-1185">Reference proteome</keyword>
<dbReference type="EMBL" id="KI912109">
    <property type="protein sequence ID" value="ETS88279.1"/>
    <property type="molecule type" value="Genomic_DNA"/>
</dbReference>
<dbReference type="GO" id="GO:0007189">
    <property type="term" value="P:adenylate cyclase-activating G protein-coupled receptor signaling pathway"/>
    <property type="evidence" value="ECO:0007669"/>
    <property type="project" value="TreeGrafter"/>
</dbReference>
<evidence type="ECO:0000313" key="8">
    <source>
        <dbReference type="Proteomes" id="UP000030651"/>
    </source>
</evidence>
<evidence type="ECO:0000256" key="6">
    <source>
        <dbReference type="SAM" id="Phobius"/>
    </source>
</evidence>
<dbReference type="AlphaFoldDB" id="W3XQL2"/>
<reference evidence="8" key="1">
    <citation type="journal article" date="2015" name="BMC Genomics">
        <title>Genomic and transcriptomic analysis of the endophytic fungus Pestalotiopsis fici reveals its lifestyle and high potential for synthesis of natural products.</title>
        <authorList>
            <person name="Wang X."/>
            <person name="Zhang X."/>
            <person name="Liu L."/>
            <person name="Xiang M."/>
            <person name="Wang W."/>
            <person name="Sun X."/>
            <person name="Che Y."/>
            <person name="Guo L."/>
            <person name="Liu G."/>
            <person name="Guo L."/>
            <person name="Wang C."/>
            <person name="Yin W.B."/>
            <person name="Stadler M."/>
            <person name="Zhang X."/>
            <person name="Liu X."/>
        </authorList>
    </citation>
    <scope>NUCLEOTIDE SEQUENCE [LARGE SCALE GENOMIC DNA]</scope>
    <source>
        <strain evidence="8">W106-1 / CGMCC3.15140</strain>
    </source>
</reference>
<feature type="region of interest" description="Disordered" evidence="5">
    <location>
        <begin position="396"/>
        <end position="426"/>
    </location>
</feature>
<comment type="subcellular location">
    <subcellularLocation>
        <location evidence="1">Membrane</location>
        <topology evidence="1">Multi-pass membrane protein</topology>
    </subcellularLocation>
</comment>